<organism evidence="10 11">
    <name type="scientific">Brochothrix thermosphacta</name>
    <name type="common">Microbacterium thermosphactum</name>
    <dbReference type="NCBI Taxonomy" id="2756"/>
    <lineage>
        <taxon>Bacteria</taxon>
        <taxon>Bacillati</taxon>
        <taxon>Bacillota</taxon>
        <taxon>Bacilli</taxon>
        <taxon>Bacillales</taxon>
        <taxon>Listeriaceae</taxon>
        <taxon>Brochothrix</taxon>
    </lineage>
</organism>
<dbReference type="GO" id="GO:0008237">
    <property type="term" value="F:metallopeptidase activity"/>
    <property type="evidence" value="ECO:0007669"/>
    <property type="project" value="UniProtKB-KW"/>
</dbReference>
<sequence length="410" mass="44434">MKDFNEKLQKYAELAVKVGVNVQPEQKVYLTVNIENIDVAHAITAEAYKAGASEVIVKYVDSTLARMKYDNAPLSIFEQEPTHYANERIELANENACFISIAGQDPDLLNGVDAKKIAAGNKATGKVMQPFLQLAQSDKIAWTVLGAPTKGWAAKVFPDLAPEDQIDALWEAIFKTMRLDNEDHIGAWYAHEKTLTDKAAVLNDLHFESLHYTAPGTDLTVGLPKKHLWVAAGSENAAGTRFTANLPTEEVFSAAEKTAVNGVVSSTKPLSYGGTVIDGFKLTFKDGRITEVTAERGEEVLKHLIDSDEAAKYIGEVALVPHPSPISQSGVLYYTTLFDENAANHFAIGSAYAFNIDGGKDMTTAELEAEGINQGPVHVDFMVGSGEMDIDGVQADGTVVPVFRNGDWAI</sequence>
<evidence type="ECO:0000256" key="9">
    <source>
        <dbReference type="ARBA" id="ARBA00023049"/>
    </source>
</evidence>
<gene>
    <name evidence="10" type="ORF">CNY62_08700</name>
</gene>
<dbReference type="PANTHER" id="PTHR34448:SF3">
    <property type="entry name" value="AMINOPEPTIDASE AMPS"/>
    <property type="match status" value="1"/>
</dbReference>
<dbReference type="RefSeq" id="WP_069125333.1">
    <property type="nucleotide sequence ID" value="NZ_CP023483.1"/>
</dbReference>
<keyword evidence="5 10" id="KW-0031">Aminopeptidase</keyword>
<comment type="cofactor">
    <cofactor evidence="2">
        <name>Mg(2+)</name>
        <dbReference type="ChEBI" id="CHEBI:18420"/>
    </cofactor>
</comment>
<comment type="cofactor">
    <cofactor evidence="3">
        <name>Zn(2+)</name>
        <dbReference type="ChEBI" id="CHEBI:29105"/>
    </cofactor>
</comment>
<evidence type="ECO:0000256" key="5">
    <source>
        <dbReference type="ARBA" id="ARBA00022438"/>
    </source>
</evidence>
<evidence type="ECO:0000256" key="6">
    <source>
        <dbReference type="ARBA" id="ARBA00022670"/>
    </source>
</evidence>
<dbReference type="Gene3D" id="3.40.1830.10">
    <property type="entry name" value="Thermophilic metalloprotease (M29)"/>
    <property type="match status" value="1"/>
</dbReference>
<evidence type="ECO:0000313" key="10">
    <source>
        <dbReference type="EMBL" id="ATF26455.1"/>
    </source>
</evidence>
<keyword evidence="9" id="KW-0482">Metalloprotease</keyword>
<accession>A0A1D2LEI0</accession>
<dbReference type="SUPFAM" id="SSF144052">
    <property type="entry name" value="Thermophilic metalloprotease-like"/>
    <property type="match status" value="1"/>
</dbReference>
<evidence type="ECO:0000256" key="4">
    <source>
        <dbReference type="ARBA" id="ARBA00008236"/>
    </source>
</evidence>
<dbReference type="STRING" id="2756.BFR44_08600"/>
<protein>
    <submittedName>
        <fullName evidence="10">Aminopeptidase</fullName>
    </submittedName>
</protein>
<name>A0A1D2LEI0_BROTH</name>
<dbReference type="GO" id="GO:0006508">
    <property type="term" value="P:proteolysis"/>
    <property type="evidence" value="ECO:0007669"/>
    <property type="project" value="UniProtKB-KW"/>
</dbReference>
<dbReference type="EMBL" id="CP023483">
    <property type="protein sequence ID" value="ATF26455.1"/>
    <property type="molecule type" value="Genomic_DNA"/>
</dbReference>
<dbReference type="GO" id="GO:0004177">
    <property type="term" value="F:aminopeptidase activity"/>
    <property type="evidence" value="ECO:0007669"/>
    <property type="project" value="UniProtKB-KW"/>
</dbReference>
<comment type="similarity">
    <text evidence="4">Belongs to the peptidase M29 family.</text>
</comment>
<evidence type="ECO:0000256" key="2">
    <source>
        <dbReference type="ARBA" id="ARBA00001946"/>
    </source>
</evidence>
<keyword evidence="11" id="KW-1185">Reference proteome</keyword>
<dbReference type="Proteomes" id="UP000243591">
    <property type="component" value="Chromosome"/>
</dbReference>
<evidence type="ECO:0000256" key="1">
    <source>
        <dbReference type="ARBA" id="ARBA00001941"/>
    </source>
</evidence>
<keyword evidence="7" id="KW-0479">Metal-binding</keyword>
<dbReference type="KEGG" id="bths:CNY62_08700"/>
<dbReference type="InterPro" id="IPR000787">
    <property type="entry name" value="Peptidase_M29"/>
</dbReference>
<dbReference type="PANTHER" id="PTHR34448">
    <property type="entry name" value="AMINOPEPTIDASE"/>
    <property type="match status" value="1"/>
</dbReference>
<keyword evidence="8" id="KW-0378">Hydrolase</keyword>
<dbReference type="Pfam" id="PF02073">
    <property type="entry name" value="Peptidase_M29"/>
    <property type="match status" value="1"/>
</dbReference>
<dbReference type="PRINTS" id="PR00919">
    <property type="entry name" value="THERMOPTASE"/>
</dbReference>
<dbReference type="InterPro" id="IPR052170">
    <property type="entry name" value="M29_Exopeptidase"/>
</dbReference>
<evidence type="ECO:0000256" key="7">
    <source>
        <dbReference type="ARBA" id="ARBA00022723"/>
    </source>
</evidence>
<dbReference type="InterPro" id="IPR035097">
    <property type="entry name" value="M29_N-terminal"/>
</dbReference>
<dbReference type="AlphaFoldDB" id="A0A1D2LEI0"/>
<dbReference type="GO" id="GO:0046872">
    <property type="term" value="F:metal ion binding"/>
    <property type="evidence" value="ECO:0007669"/>
    <property type="project" value="UniProtKB-KW"/>
</dbReference>
<dbReference type="OrthoDB" id="9803993at2"/>
<evidence type="ECO:0000313" key="11">
    <source>
        <dbReference type="Proteomes" id="UP000243591"/>
    </source>
</evidence>
<proteinExistence type="inferred from homology"/>
<evidence type="ECO:0000256" key="3">
    <source>
        <dbReference type="ARBA" id="ARBA00001947"/>
    </source>
</evidence>
<evidence type="ECO:0000256" key="8">
    <source>
        <dbReference type="ARBA" id="ARBA00022801"/>
    </source>
</evidence>
<comment type="cofactor">
    <cofactor evidence="1">
        <name>Co(2+)</name>
        <dbReference type="ChEBI" id="CHEBI:48828"/>
    </cofactor>
</comment>
<keyword evidence="6" id="KW-0645">Protease</keyword>
<reference evidence="10 11" key="1">
    <citation type="submission" date="2017-09" db="EMBL/GenBank/DDBJ databases">
        <title>Complete Genome Sequences of Two Strains of the Meat Spoilage Bacterium Brochothrix thermosphacta Isolated from Ground Chicken.</title>
        <authorList>
            <person name="Paoli G.C."/>
            <person name="Wijey C."/>
            <person name="Chen C.-Y."/>
            <person name="Nguyen L."/>
            <person name="Yan X."/>
            <person name="Irwin P.L."/>
        </authorList>
    </citation>
    <scope>NUCLEOTIDE SEQUENCE [LARGE SCALE GENOMIC DNA]</scope>
    <source>
        <strain evidence="10 11">BI</strain>
    </source>
</reference>